<evidence type="ECO:0000256" key="5">
    <source>
        <dbReference type="ARBA" id="ARBA00022989"/>
    </source>
</evidence>
<evidence type="ECO:0000313" key="12">
    <source>
        <dbReference type="Proteomes" id="UP000374630"/>
    </source>
</evidence>
<dbReference type="Pfam" id="PF07690">
    <property type="entry name" value="MFS_1"/>
    <property type="match status" value="1"/>
</dbReference>
<dbReference type="PANTHER" id="PTHR43266:SF2">
    <property type="entry name" value="MAJOR FACILITATOR SUPERFAMILY (MFS) PROFILE DOMAIN-CONTAINING PROTEIN"/>
    <property type="match status" value="1"/>
</dbReference>
<dbReference type="EMBL" id="RZOA01000001">
    <property type="protein sequence ID" value="KAA8824711.1"/>
    <property type="molecule type" value="Genomic_DNA"/>
</dbReference>
<gene>
    <name evidence="10" type="ORF">EM848_00415</name>
    <name evidence="9" type="ORF">EMO90_03120</name>
</gene>
<dbReference type="GO" id="GO:0022857">
    <property type="term" value="F:transmembrane transporter activity"/>
    <property type="evidence" value="ECO:0007669"/>
    <property type="project" value="InterPro"/>
</dbReference>
<protein>
    <submittedName>
        <fullName evidence="10">MFS transporter</fullName>
    </submittedName>
</protein>
<evidence type="ECO:0000313" key="9">
    <source>
        <dbReference type="EMBL" id="KAA8821631.1"/>
    </source>
</evidence>
<dbReference type="AlphaFoldDB" id="A0A5J5E6C1"/>
<dbReference type="SUPFAM" id="SSF103473">
    <property type="entry name" value="MFS general substrate transporter"/>
    <property type="match status" value="1"/>
</dbReference>
<feature type="transmembrane region" description="Helical" evidence="7">
    <location>
        <begin position="51"/>
        <end position="72"/>
    </location>
</feature>
<dbReference type="InterPro" id="IPR011701">
    <property type="entry name" value="MFS"/>
</dbReference>
<dbReference type="PROSITE" id="PS50850">
    <property type="entry name" value="MFS"/>
    <property type="match status" value="1"/>
</dbReference>
<feature type="transmembrane region" description="Helical" evidence="7">
    <location>
        <begin position="93"/>
        <end position="112"/>
    </location>
</feature>
<keyword evidence="3" id="KW-1003">Cell membrane</keyword>
<evidence type="ECO:0000256" key="2">
    <source>
        <dbReference type="ARBA" id="ARBA00022448"/>
    </source>
</evidence>
<keyword evidence="12" id="KW-1185">Reference proteome</keyword>
<evidence type="ECO:0000256" key="6">
    <source>
        <dbReference type="ARBA" id="ARBA00023136"/>
    </source>
</evidence>
<proteinExistence type="predicted"/>
<feature type="transmembrane region" description="Helical" evidence="7">
    <location>
        <begin position="149"/>
        <end position="169"/>
    </location>
</feature>
<feature type="transmembrane region" description="Helical" evidence="7">
    <location>
        <begin position="118"/>
        <end position="137"/>
    </location>
</feature>
<organism evidence="10 11">
    <name type="scientific">Bifidobacterium vespertilionis</name>
    <dbReference type="NCBI Taxonomy" id="2562524"/>
    <lineage>
        <taxon>Bacteria</taxon>
        <taxon>Bacillati</taxon>
        <taxon>Actinomycetota</taxon>
        <taxon>Actinomycetes</taxon>
        <taxon>Bifidobacteriales</taxon>
        <taxon>Bifidobacteriaceae</taxon>
        <taxon>Bifidobacterium</taxon>
    </lineage>
</organism>
<sequence>MLRKLMQSLRVNRPFATLATASGLSSLGSSVVVFALPVVYLNMTDSLASMTAIATAEALVGMIVMFVSGPIVDRFDRLRIMRISQLEETLNDLLLFLLVVFNITAVPVWMALAIVSATFSTVSMNAEGAFIRSIVSTNRMYRAMTVMQGLRYATVLLGPAIGGVILQFSVASVPFLLGVMGEGSAFLLLCLALKPSDARYRDDEDENANDDSDSDDDSDNILRESWKGFSLIIVDGTYRATALFLLLVSLGSGVIFPSLTYGMTLAHAPAVIIASLSMATGLGGLSGAMLINPLVERLHLPLGRSIMLVTLVLAAAVFVAGLVNQWQGYVAMLLLMAMLSPVLVTGLQSFLSAMTPENMQGRIFGALNVSISLASVVTPAMASGLLTGTGVIGAMMTSAAFILLALVSLASSRSLRRIPAADHWDEYLAQLHTNEE</sequence>
<keyword evidence="2" id="KW-0813">Transport</keyword>
<dbReference type="InterPro" id="IPR020846">
    <property type="entry name" value="MFS_dom"/>
</dbReference>
<feature type="transmembrane region" description="Helical" evidence="7">
    <location>
        <begin position="306"/>
        <end position="323"/>
    </location>
</feature>
<dbReference type="EMBL" id="RZNZ01000003">
    <property type="protein sequence ID" value="KAA8821631.1"/>
    <property type="molecule type" value="Genomic_DNA"/>
</dbReference>
<feature type="transmembrane region" description="Helical" evidence="7">
    <location>
        <begin position="329"/>
        <end position="351"/>
    </location>
</feature>
<dbReference type="Proteomes" id="UP000374630">
    <property type="component" value="Unassembled WGS sequence"/>
</dbReference>
<comment type="subcellular location">
    <subcellularLocation>
        <location evidence="1">Cell membrane</location>
        <topology evidence="1">Multi-pass membrane protein</topology>
    </subcellularLocation>
</comment>
<evidence type="ECO:0000256" key="1">
    <source>
        <dbReference type="ARBA" id="ARBA00004651"/>
    </source>
</evidence>
<dbReference type="Proteomes" id="UP000345527">
    <property type="component" value="Unassembled WGS sequence"/>
</dbReference>
<evidence type="ECO:0000256" key="3">
    <source>
        <dbReference type="ARBA" id="ARBA00022475"/>
    </source>
</evidence>
<feature type="transmembrane region" description="Helical" evidence="7">
    <location>
        <begin position="175"/>
        <end position="193"/>
    </location>
</feature>
<accession>A0A5J5E6C1</accession>
<dbReference type="RefSeq" id="WP_150353034.1">
    <property type="nucleotide sequence ID" value="NZ_RZNZ01000003.1"/>
</dbReference>
<dbReference type="InterPro" id="IPR036259">
    <property type="entry name" value="MFS_trans_sf"/>
</dbReference>
<keyword evidence="6 7" id="KW-0472">Membrane</keyword>
<dbReference type="OrthoDB" id="3542743at2"/>
<dbReference type="GO" id="GO:0005886">
    <property type="term" value="C:plasma membrane"/>
    <property type="evidence" value="ECO:0007669"/>
    <property type="project" value="UniProtKB-SubCell"/>
</dbReference>
<comment type="caution">
    <text evidence="10">The sequence shown here is derived from an EMBL/GenBank/DDBJ whole genome shotgun (WGS) entry which is preliminary data.</text>
</comment>
<evidence type="ECO:0000313" key="10">
    <source>
        <dbReference type="EMBL" id="KAA8824711.1"/>
    </source>
</evidence>
<reference evidence="11 12" key="1">
    <citation type="journal article" date="2019" name="Syst. Appl. Microbiol.">
        <title>Characterization of Bifidobacterium species in feaces of the Egyptian fruit bat: Description of B. vespertilionis sp. nov. and B. rousetti sp. nov.</title>
        <authorList>
            <person name="Modesto M."/>
            <person name="Satti M."/>
            <person name="Watanabe K."/>
            <person name="Puglisi E."/>
            <person name="Morelli L."/>
            <person name="Huang C.-H."/>
            <person name="Liou J.-S."/>
            <person name="Miyashita M."/>
            <person name="Tamura T."/>
            <person name="Saito S."/>
            <person name="Mori K."/>
            <person name="Huang L."/>
            <person name="Sciavilla P."/>
            <person name="Sandri C."/>
            <person name="Spiezio C."/>
            <person name="Vitali F."/>
            <person name="Cavalieri D."/>
            <person name="Perpetuini G."/>
            <person name="Tofalo R."/>
            <person name="Bonetti A."/>
            <person name="Arita M."/>
            <person name="Mattarelli P."/>
        </authorList>
    </citation>
    <scope>NUCLEOTIDE SEQUENCE [LARGE SCALE GENOMIC DNA]</scope>
    <source>
        <strain evidence="9 12">RST16</strain>
        <strain evidence="10 11">RST8</strain>
    </source>
</reference>
<evidence type="ECO:0000256" key="4">
    <source>
        <dbReference type="ARBA" id="ARBA00022692"/>
    </source>
</evidence>
<keyword evidence="5 7" id="KW-1133">Transmembrane helix</keyword>
<evidence type="ECO:0000313" key="11">
    <source>
        <dbReference type="Proteomes" id="UP000345527"/>
    </source>
</evidence>
<feature type="transmembrane region" description="Helical" evidence="7">
    <location>
        <begin position="363"/>
        <end position="382"/>
    </location>
</feature>
<dbReference type="PANTHER" id="PTHR43266">
    <property type="entry name" value="MACROLIDE-EFFLUX PROTEIN"/>
    <property type="match status" value="1"/>
</dbReference>
<feature type="transmembrane region" description="Helical" evidence="7">
    <location>
        <begin position="240"/>
        <end position="259"/>
    </location>
</feature>
<feature type="domain" description="Major facilitator superfamily (MFS) profile" evidence="8">
    <location>
        <begin position="14"/>
        <end position="417"/>
    </location>
</feature>
<evidence type="ECO:0000259" key="8">
    <source>
        <dbReference type="PROSITE" id="PS50850"/>
    </source>
</evidence>
<keyword evidence="4 7" id="KW-0812">Transmembrane</keyword>
<feature type="transmembrane region" description="Helical" evidence="7">
    <location>
        <begin position="271"/>
        <end position="294"/>
    </location>
</feature>
<dbReference type="Gene3D" id="1.20.1250.20">
    <property type="entry name" value="MFS general substrate transporter like domains"/>
    <property type="match status" value="1"/>
</dbReference>
<evidence type="ECO:0000256" key="7">
    <source>
        <dbReference type="SAM" id="Phobius"/>
    </source>
</evidence>
<feature type="transmembrane region" description="Helical" evidence="7">
    <location>
        <begin position="388"/>
        <end position="409"/>
    </location>
</feature>
<name>A0A5J5E6C1_9BIFI</name>